<gene>
    <name evidence="1" type="ORF">OXU80_15545</name>
</gene>
<dbReference type="Proteomes" id="UP001163223">
    <property type="component" value="Chromosome"/>
</dbReference>
<evidence type="ECO:0000313" key="1">
    <source>
        <dbReference type="EMBL" id="WAJ26309.1"/>
    </source>
</evidence>
<keyword evidence="2" id="KW-1185">Reference proteome</keyword>
<evidence type="ECO:0000313" key="2">
    <source>
        <dbReference type="Proteomes" id="UP001163223"/>
    </source>
</evidence>
<organism evidence="1 2">
    <name type="scientific">Antarcticirhabdus aurantiaca</name>
    <dbReference type="NCBI Taxonomy" id="2606717"/>
    <lineage>
        <taxon>Bacteria</taxon>
        <taxon>Pseudomonadati</taxon>
        <taxon>Pseudomonadota</taxon>
        <taxon>Alphaproteobacteria</taxon>
        <taxon>Hyphomicrobiales</taxon>
        <taxon>Aurantimonadaceae</taxon>
        <taxon>Antarcticirhabdus</taxon>
    </lineage>
</organism>
<sequence length="990" mass="108042">MIQVEPNEPTSWPDGTSEMAGWVRCRDWSATALGASDAWSPSVKAAVDLVLSCGVPMLALLGRDLVQIYNDGYRDLMGLRPAAGLGEPIAAWWPDAWRRDAPIFERVRGGETVICEDAPFPPACGGDRADHRFRLSYSPIRGEGNGIAGVLVALAETTGPRAAKRLGAIDGEAPAELTRDSFLLALSHRLRPLADPEAIQAEAARLLGERLDADRCFYLRLAGSDTAALFEADHLRSGGSGPSASNVVALCPSILQALAAGRPIALSDVEVASLLFDEERQGLAARSIRALLALPVLDSGRLVACMATASRTPRRWSDDEIRLVRDAAEQTWDAADRARAMQALRRSERQLRLAMKSAGLYLWSVDAATGRMEFSDDLAETRELPDHRDAWDIMRRIPADVASDEQERHRLAALAAIGGRSDFRETAPIIHPEDGSPIWIEARGTPSRMADGASPRLVGVGANVTGQLQMERRLRRKNAVLEGIARIFREALGASTAEELGRLCLAVAEDVTESGFSFMGEVNFATNRFDELSISDRGWQAFAMDDPRFPYRKAPVGLKIHGIYGRVLVEGRSLIANDPATHPDRIGTPAGHPPLRSFLGVPLVHDGQTIGMIGLGNREGGYGEDERKAAEALAPAILQALLSKRMAEALAQSEERLRRFGEASSDVLWIRDAQTLRWSYLTPAFERIYGVPREVALAGNDVRNWLKMILPEDRRTALKAIRRVRKGERVSLDYRIRRSSDGEIRWVRNTDFPVPGSNGTIAGIGSISRDITEERELADRQIVLVAELQHRTRNILGVVRAMADRMAGNTTSLSVFLPSYRARLGALSRVNSLLSRLDQHERLTFDTLVRTELGALGVDPDEQDGRVVLLGTAGVRLRSATVQTFALAIHELATNAVKYGALAAPAGRLTVAWATYKDDDGARRLRVEWTEMDVPDMPAPDAPPRGGGYGRELIERALPYQLGARTTYQLTPDGVSCTIDLPLSAGASAE</sequence>
<proteinExistence type="predicted"/>
<accession>A0ACD4NHM1</accession>
<protein>
    <submittedName>
        <fullName evidence="1">GAF domain-containing protein</fullName>
    </submittedName>
</protein>
<dbReference type="EMBL" id="CP113520">
    <property type="protein sequence ID" value="WAJ26309.1"/>
    <property type="molecule type" value="Genomic_DNA"/>
</dbReference>
<name>A0ACD4NHM1_9HYPH</name>
<reference evidence="1" key="1">
    <citation type="submission" date="2022-11" db="EMBL/GenBank/DDBJ databases">
        <title>beta-Carotene-producing bacterium, Jeongeuplla avenae sp. nov., alleviates the salt stress of Arabidopsis seedlings.</title>
        <authorList>
            <person name="Jiang L."/>
            <person name="Lee J."/>
        </authorList>
    </citation>
    <scope>NUCLEOTIDE SEQUENCE</scope>
    <source>
        <strain evidence="1">DY_R2A_6</strain>
    </source>
</reference>